<evidence type="ECO:0000313" key="2">
    <source>
        <dbReference type="Proteomes" id="UP000543642"/>
    </source>
</evidence>
<reference evidence="1 2" key="1">
    <citation type="submission" date="2020-08" db="EMBL/GenBank/DDBJ databases">
        <title>Genomic Encyclopedia of Type Strains, Phase IV (KMG-IV): sequencing the most valuable type-strain genomes for metagenomic binning, comparative biology and taxonomic classification.</title>
        <authorList>
            <person name="Goeker M."/>
        </authorList>
    </citation>
    <scope>NUCLEOTIDE SEQUENCE [LARGE SCALE GENOMIC DNA]</scope>
    <source>
        <strain evidence="1 2">DSM 106146</strain>
    </source>
</reference>
<dbReference type="RefSeq" id="WP_183773986.1">
    <property type="nucleotide sequence ID" value="NZ_JACHFW010000007.1"/>
</dbReference>
<protein>
    <recommendedName>
        <fullName evidence="3">Rpn family recombination-promoting nuclease/putative transposase</fullName>
    </recommendedName>
</protein>
<comment type="caution">
    <text evidence="1">The sequence shown here is derived from an EMBL/GenBank/DDBJ whole genome shotgun (WGS) entry which is preliminary data.</text>
</comment>
<name>A0A7W8M5C1_9FIRM</name>
<evidence type="ECO:0000313" key="1">
    <source>
        <dbReference type="EMBL" id="MBB5264910.1"/>
    </source>
</evidence>
<accession>A0A7W8M5C1</accession>
<gene>
    <name evidence="1" type="ORF">HNP82_002049</name>
</gene>
<keyword evidence="2" id="KW-1185">Reference proteome</keyword>
<dbReference type="EMBL" id="JACHFW010000007">
    <property type="protein sequence ID" value="MBB5264910.1"/>
    <property type="molecule type" value="Genomic_DNA"/>
</dbReference>
<proteinExistence type="predicted"/>
<sequence>MIFICDFAWMPDQLYRYTYEMVCRENGSLLNQGQKTIFLSTKGRNDEGVSAALADFLKYVGQPDQPARDSFIAGLDRRIQRIKASRDWEARFMRLEIELRNKWRQGHQEGLQKGLQEGLQQGRSEGRREALKESVLNLLSNFGEIPEDIRLKIEGQEDETVLKEWLRAAAKADSMETFRINM</sequence>
<dbReference type="AlphaFoldDB" id="A0A7W8M5C1"/>
<evidence type="ECO:0008006" key="3">
    <source>
        <dbReference type="Google" id="ProtNLM"/>
    </source>
</evidence>
<organism evidence="1 2">
    <name type="scientific">Catenibacillus scindens</name>
    <dbReference type="NCBI Taxonomy" id="673271"/>
    <lineage>
        <taxon>Bacteria</taxon>
        <taxon>Bacillati</taxon>
        <taxon>Bacillota</taxon>
        <taxon>Clostridia</taxon>
        <taxon>Lachnospirales</taxon>
        <taxon>Lachnospiraceae</taxon>
        <taxon>Catenibacillus</taxon>
    </lineage>
</organism>
<dbReference type="Proteomes" id="UP000543642">
    <property type="component" value="Unassembled WGS sequence"/>
</dbReference>